<feature type="transmembrane region" description="Helical" evidence="6">
    <location>
        <begin position="80"/>
        <end position="105"/>
    </location>
</feature>
<evidence type="ECO:0000313" key="7">
    <source>
        <dbReference type="EMBL" id="MCA9376853.1"/>
    </source>
</evidence>
<dbReference type="NCBIfam" id="TIGR00374">
    <property type="entry name" value="flippase-like domain"/>
    <property type="match status" value="1"/>
</dbReference>
<protein>
    <submittedName>
        <fullName evidence="7">Flippase-like domain-containing protein</fullName>
    </submittedName>
</protein>
<dbReference type="EMBL" id="JAGQLN010000009">
    <property type="protein sequence ID" value="MCA9376853.1"/>
    <property type="molecule type" value="Genomic_DNA"/>
</dbReference>
<feature type="transmembrane region" description="Helical" evidence="6">
    <location>
        <begin position="42"/>
        <end position="59"/>
    </location>
</feature>
<feature type="transmembrane region" description="Helical" evidence="6">
    <location>
        <begin position="271"/>
        <end position="291"/>
    </location>
</feature>
<evidence type="ECO:0000313" key="8">
    <source>
        <dbReference type="Proteomes" id="UP000741282"/>
    </source>
</evidence>
<comment type="caution">
    <text evidence="7">The sequence shown here is derived from an EMBL/GenBank/DDBJ whole genome shotgun (WGS) entry which is preliminary data.</text>
</comment>
<evidence type="ECO:0000256" key="2">
    <source>
        <dbReference type="ARBA" id="ARBA00022475"/>
    </source>
</evidence>
<proteinExistence type="predicted"/>
<evidence type="ECO:0000256" key="1">
    <source>
        <dbReference type="ARBA" id="ARBA00004651"/>
    </source>
</evidence>
<dbReference type="PANTHER" id="PTHR39087:SF2">
    <property type="entry name" value="UPF0104 MEMBRANE PROTEIN MJ1595"/>
    <property type="match status" value="1"/>
</dbReference>
<accession>A0A955I548</accession>
<evidence type="ECO:0000256" key="5">
    <source>
        <dbReference type="ARBA" id="ARBA00023136"/>
    </source>
</evidence>
<feature type="transmembrane region" description="Helical" evidence="6">
    <location>
        <begin position="12"/>
        <end position="30"/>
    </location>
</feature>
<dbReference type="GO" id="GO:0005886">
    <property type="term" value="C:plasma membrane"/>
    <property type="evidence" value="ECO:0007669"/>
    <property type="project" value="UniProtKB-SubCell"/>
</dbReference>
<dbReference type="Proteomes" id="UP000741282">
    <property type="component" value="Unassembled WGS sequence"/>
</dbReference>
<dbReference type="AlphaFoldDB" id="A0A955I548"/>
<reference evidence="7" key="2">
    <citation type="journal article" date="2021" name="Microbiome">
        <title>Successional dynamics and alternative stable states in a saline activated sludge microbial community over 9 years.</title>
        <authorList>
            <person name="Wang Y."/>
            <person name="Ye J."/>
            <person name="Ju F."/>
            <person name="Liu L."/>
            <person name="Boyd J.A."/>
            <person name="Deng Y."/>
            <person name="Parks D.H."/>
            <person name="Jiang X."/>
            <person name="Yin X."/>
            <person name="Woodcroft B.J."/>
            <person name="Tyson G.W."/>
            <person name="Hugenholtz P."/>
            <person name="Polz M.F."/>
            <person name="Zhang T."/>
        </authorList>
    </citation>
    <scope>NUCLEOTIDE SEQUENCE</scope>
    <source>
        <strain evidence="7">HKST-UBA17</strain>
    </source>
</reference>
<feature type="transmembrane region" description="Helical" evidence="6">
    <location>
        <begin position="152"/>
        <end position="176"/>
    </location>
</feature>
<keyword evidence="5 6" id="KW-0472">Membrane</keyword>
<dbReference type="Pfam" id="PF03706">
    <property type="entry name" value="LPG_synthase_TM"/>
    <property type="match status" value="1"/>
</dbReference>
<reference evidence="7" key="1">
    <citation type="submission" date="2020-04" db="EMBL/GenBank/DDBJ databases">
        <authorList>
            <person name="Zhang T."/>
        </authorList>
    </citation>
    <scope>NUCLEOTIDE SEQUENCE</scope>
    <source>
        <strain evidence="7">HKST-UBA17</strain>
    </source>
</reference>
<name>A0A955I548_9BACT</name>
<keyword evidence="2" id="KW-1003">Cell membrane</keyword>
<evidence type="ECO:0000256" key="4">
    <source>
        <dbReference type="ARBA" id="ARBA00022989"/>
    </source>
</evidence>
<organism evidence="7 8">
    <name type="scientific">Candidatus Dojkabacteria bacterium</name>
    <dbReference type="NCBI Taxonomy" id="2099670"/>
    <lineage>
        <taxon>Bacteria</taxon>
        <taxon>Candidatus Dojkabacteria</taxon>
    </lineage>
</organism>
<evidence type="ECO:0000256" key="6">
    <source>
        <dbReference type="SAM" id="Phobius"/>
    </source>
</evidence>
<feature type="transmembrane region" description="Helical" evidence="6">
    <location>
        <begin position="117"/>
        <end position="145"/>
    </location>
</feature>
<dbReference type="PANTHER" id="PTHR39087">
    <property type="entry name" value="UPF0104 MEMBRANE PROTEIN MJ1595"/>
    <property type="match status" value="1"/>
</dbReference>
<dbReference type="InterPro" id="IPR022791">
    <property type="entry name" value="L-PG_synthase/AglD"/>
</dbReference>
<keyword evidence="3 6" id="KW-0812">Transmembrane</keyword>
<sequence length="340" mass="38099">MKNNIPWKKIFYWLILIGFVYAISTNLADIENVISILQRAEPVLLILAVVVQMMAVYALSSTLLQGSRLVGIKNNSNRSFFYYLMMLFFNVALPFGAWGGMFIYSKRLSSGSHKSTLGVWVGVMLAQIVVNMVYFLFICAGLLYLDLTGFKGLSILVISAVIFLFLHSLVLLFMWFSTYRPLYLKKFVLGTKEFLGTFGGIRKVSFLQMGTSKINSWLDDFNISTRIIMNGKDSRSLGLVFMKGFVTVSLSVIVLWLLFLSFQIHVDAFQLIVGIGVIYLFTVVSPTPYGIGFVEGAAQLVFSGVGVPKEAAVVIVLAYRGLSVWLPIFLGFFVFRRMGK</sequence>
<comment type="subcellular location">
    <subcellularLocation>
        <location evidence="1">Cell membrane</location>
        <topology evidence="1">Multi-pass membrane protein</topology>
    </subcellularLocation>
</comment>
<gene>
    <name evidence="7" type="ORF">KC685_02955</name>
</gene>
<keyword evidence="4 6" id="KW-1133">Transmembrane helix</keyword>
<feature type="transmembrane region" description="Helical" evidence="6">
    <location>
        <begin position="311"/>
        <end position="335"/>
    </location>
</feature>
<evidence type="ECO:0000256" key="3">
    <source>
        <dbReference type="ARBA" id="ARBA00022692"/>
    </source>
</evidence>
<feature type="transmembrane region" description="Helical" evidence="6">
    <location>
        <begin position="239"/>
        <end position="259"/>
    </location>
</feature>